<dbReference type="RefSeq" id="WP_268059644.1">
    <property type="nucleotide sequence ID" value="NZ_JAPQFJ010000001.1"/>
</dbReference>
<keyword evidence="6 11" id="KW-0418">Kinase</keyword>
<comment type="caution">
    <text evidence="11">The sequence shown here is derived from an EMBL/GenBank/DDBJ whole genome shotgun (WGS) entry which is preliminary data.</text>
</comment>
<evidence type="ECO:0000256" key="3">
    <source>
        <dbReference type="ARBA" id="ARBA00012438"/>
    </source>
</evidence>
<dbReference type="Gene3D" id="6.10.340.10">
    <property type="match status" value="1"/>
</dbReference>
<keyword evidence="7" id="KW-0902">Two-component regulatory system</keyword>
<keyword evidence="5" id="KW-0808">Transferase</keyword>
<dbReference type="SMART" id="SM00387">
    <property type="entry name" value="HATPase_c"/>
    <property type="match status" value="1"/>
</dbReference>
<dbReference type="InterPro" id="IPR036097">
    <property type="entry name" value="HisK_dim/P_sf"/>
</dbReference>
<feature type="domain" description="Histidine kinase" evidence="9">
    <location>
        <begin position="281"/>
        <end position="496"/>
    </location>
</feature>
<reference evidence="11" key="1">
    <citation type="submission" date="2022-12" db="EMBL/GenBank/DDBJ databases">
        <title>Clostridium sp. nov., isolated from industrial wastewater.</title>
        <authorList>
            <person name="Jiayan W."/>
        </authorList>
    </citation>
    <scope>NUCLEOTIDE SEQUENCE</scope>
    <source>
        <strain evidence="11">ZC22-4</strain>
    </source>
</reference>
<feature type="transmembrane region" description="Helical" evidence="8">
    <location>
        <begin position="12"/>
        <end position="34"/>
    </location>
</feature>
<evidence type="ECO:0000259" key="9">
    <source>
        <dbReference type="PROSITE" id="PS50109"/>
    </source>
</evidence>
<dbReference type="SUPFAM" id="SSF158472">
    <property type="entry name" value="HAMP domain-like"/>
    <property type="match status" value="1"/>
</dbReference>
<keyword evidence="8" id="KW-0472">Membrane</keyword>
<proteinExistence type="predicted"/>
<dbReference type="PROSITE" id="PS50109">
    <property type="entry name" value="HIS_KIN"/>
    <property type="match status" value="1"/>
</dbReference>
<dbReference type="InterPro" id="IPR003594">
    <property type="entry name" value="HATPase_dom"/>
</dbReference>
<organism evidence="11 12">
    <name type="scientific">Clostridium brassicae</name>
    <dbReference type="NCBI Taxonomy" id="2999072"/>
    <lineage>
        <taxon>Bacteria</taxon>
        <taxon>Bacillati</taxon>
        <taxon>Bacillota</taxon>
        <taxon>Clostridia</taxon>
        <taxon>Eubacteriales</taxon>
        <taxon>Clostridiaceae</taxon>
        <taxon>Clostridium</taxon>
    </lineage>
</organism>
<dbReference type="PROSITE" id="PS50885">
    <property type="entry name" value="HAMP"/>
    <property type="match status" value="1"/>
</dbReference>
<evidence type="ECO:0000256" key="4">
    <source>
        <dbReference type="ARBA" id="ARBA00022553"/>
    </source>
</evidence>
<dbReference type="SUPFAM" id="SSF47384">
    <property type="entry name" value="Homodimeric domain of signal transducing histidine kinase"/>
    <property type="match status" value="1"/>
</dbReference>
<keyword evidence="8" id="KW-0812">Transmembrane</keyword>
<feature type="transmembrane region" description="Helical" evidence="8">
    <location>
        <begin position="179"/>
        <end position="198"/>
    </location>
</feature>
<evidence type="ECO:0000256" key="6">
    <source>
        <dbReference type="ARBA" id="ARBA00022777"/>
    </source>
</evidence>
<evidence type="ECO:0000256" key="5">
    <source>
        <dbReference type="ARBA" id="ARBA00022679"/>
    </source>
</evidence>
<evidence type="ECO:0000313" key="12">
    <source>
        <dbReference type="Proteomes" id="UP001144612"/>
    </source>
</evidence>
<keyword evidence="8" id="KW-1133">Transmembrane helix</keyword>
<gene>
    <name evidence="11" type="ORF">OW729_01580</name>
</gene>
<dbReference type="Pfam" id="PF02518">
    <property type="entry name" value="HATPase_c"/>
    <property type="match status" value="1"/>
</dbReference>
<sequence>MKAKKSITKKLFVITTAIFTIFIVGTLIIQSLFFEKFYTYKKQHEAQSILKDFKQSYISAKDEESMINVLYNFEGEQNYTIFIVDDIGNLKFVGNSRNDRKEEMLQTKLGHEILMQFDNNNLLPYIKSSKEIQTYMLEKMSIKRKSVLAATYVPEKREYVFLVISLQPVNEAIEVIKEFYIYFFIGAVILIIILSFIYSNMITKPLIEINKTASKMAKLEFNEKCVVKRDDEIGNLADTLNFLSQNLYNSLTSLREANHKLEKDIDKERKVKKMTKEFIAAVSHELKTPINIIEGYAEVLKDDIVKGEEKTSYLDIIIDESKKMASLVSDMLYLSSLESGNFKLTKEEFYIDDLIKTTSKKFSTILKDKKINLKINLIDNIKVYADWNRIEQVITNYLTNAIRHTEVEGNIQVNMIESEDDIGVEVINTGSPIPEEELKNIWDKFYKIDKSRNRSLGGTGIGLAIVKNIIMLHEGNYGVENVDNGVKFYFALKKNMKLPTLSK</sequence>
<dbReference type="Pfam" id="PF00512">
    <property type="entry name" value="HisKA"/>
    <property type="match status" value="1"/>
</dbReference>
<dbReference type="PANTHER" id="PTHR45453">
    <property type="entry name" value="PHOSPHATE REGULON SENSOR PROTEIN PHOR"/>
    <property type="match status" value="1"/>
</dbReference>
<dbReference type="PANTHER" id="PTHR45453:SF3">
    <property type="entry name" value="HISTIDINE KINASE"/>
    <property type="match status" value="1"/>
</dbReference>
<dbReference type="CDD" id="cd00082">
    <property type="entry name" value="HisKA"/>
    <property type="match status" value="1"/>
</dbReference>
<dbReference type="EC" id="2.7.13.3" evidence="3"/>
<keyword evidence="12" id="KW-1185">Reference proteome</keyword>
<accession>A0ABT4D4T5</accession>
<dbReference type="Proteomes" id="UP001144612">
    <property type="component" value="Unassembled WGS sequence"/>
</dbReference>
<dbReference type="SUPFAM" id="SSF55874">
    <property type="entry name" value="ATPase domain of HSP90 chaperone/DNA topoisomerase II/histidine kinase"/>
    <property type="match status" value="1"/>
</dbReference>
<evidence type="ECO:0000256" key="7">
    <source>
        <dbReference type="ARBA" id="ARBA00023012"/>
    </source>
</evidence>
<comment type="catalytic activity">
    <reaction evidence="1">
        <text>ATP + protein L-histidine = ADP + protein N-phospho-L-histidine.</text>
        <dbReference type="EC" id="2.7.13.3"/>
    </reaction>
</comment>
<dbReference type="InterPro" id="IPR003660">
    <property type="entry name" value="HAMP_dom"/>
</dbReference>
<keyword evidence="4" id="KW-0597">Phosphoprotein</keyword>
<dbReference type="SMART" id="SM00304">
    <property type="entry name" value="HAMP"/>
    <property type="match status" value="1"/>
</dbReference>
<dbReference type="InterPro" id="IPR036890">
    <property type="entry name" value="HATPase_C_sf"/>
</dbReference>
<evidence type="ECO:0000259" key="10">
    <source>
        <dbReference type="PROSITE" id="PS50885"/>
    </source>
</evidence>
<evidence type="ECO:0000313" key="11">
    <source>
        <dbReference type="EMBL" id="MCY6957290.1"/>
    </source>
</evidence>
<dbReference type="Gene3D" id="3.30.565.10">
    <property type="entry name" value="Histidine kinase-like ATPase, C-terminal domain"/>
    <property type="match status" value="1"/>
</dbReference>
<name>A0ABT4D4T5_9CLOT</name>
<dbReference type="SMART" id="SM00388">
    <property type="entry name" value="HisKA"/>
    <property type="match status" value="1"/>
</dbReference>
<dbReference type="Gene3D" id="1.10.287.130">
    <property type="match status" value="1"/>
</dbReference>
<evidence type="ECO:0000256" key="1">
    <source>
        <dbReference type="ARBA" id="ARBA00000085"/>
    </source>
</evidence>
<dbReference type="PRINTS" id="PR00344">
    <property type="entry name" value="BCTRLSENSOR"/>
</dbReference>
<dbReference type="InterPro" id="IPR005467">
    <property type="entry name" value="His_kinase_dom"/>
</dbReference>
<dbReference type="InterPro" id="IPR004358">
    <property type="entry name" value="Sig_transdc_His_kin-like_C"/>
</dbReference>
<protein>
    <recommendedName>
        <fullName evidence="3">histidine kinase</fullName>
        <ecNumber evidence="3">2.7.13.3</ecNumber>
    </recommendedName>
</protein>
<evidence type="ECO:0000256" key="8">
    <source>
        <dbReference type="SAM" id="Phobius"/>
    </source>
</evidence>
<dbReference type="EMBL" id="JAPQFJ010000001">
    <property type="protein sequence ID" value="MCY6957290.1"/>
    <property type="molecule type" value="Genomic_DNA"/>
</dbReference>
<feature type="domain" description="HAMP" evidence="10">
    <location>
        <begin position="200"/>
        <end position="252"/>
    </location>
</feature>
<dbReference type="Pfam" id="PF00672">
    <property type="entry name" value="HAMP"/>
    <property type="match status" value="1"/>
</dbReference>
<comment type="subcellular location">
    <subcellularLocation>
        <location evidence="2">Membrane</location>
    </subcellularLocation>
</comment>
<dbReference type="CDD" id="cd06225">
    <property type="entry name" value="HAMP"/>
    <property type="match status" value="1"/>
</dbReference>
<evidence type="ECO:0000256" key="2">
    <source>
        <dbReference type="ARBA" id="ARBA00004370"/>
    </source>
</evidence>
<dbReference type="GO" id="GO:0016301">
    <property type="term" value="F:kinase activity"/>
    <property type="evidence" value="ECO:0007669"/>
    <property type="project" value="UniProtKB-KW"/>
</dbReference>
<dbReference type="InterPro" id="IPR050351">
    <property type="entry name" value="BphY/WalK/GraS-like"/>
</dbReference>
<dbReference type="InterPro" id="IPR003661">
    <property type="entry name" value="HisK_dim/P_dom"/>
</dbReference>